<evidence type="ECO:0000256" key="3">
    <source>
        <dbReference type="PROSITE-ProRule" id="PRU00504"/>
    </source>
</evidence>
<dbReference type="EnsemblMetazoa" id="G54.2">
    <property type="protein sequence ID" value="G54.2:cds"/>
    <property type="gene ID" value="G54"/>
</dbReference>
<dbReference type="PROSITE" id="PS50119">
    <property type="entry name" value="ZF_BBOX"/>
    <property type="match status" value="2"/>
</dbReference>
<keyword evidence="6" id="KW-1185">Reference proteome</keyword>
<dbReference type="GO" id="GO:0008270">
    <property type="term" value="F:zinc ion binding"/>
    <property type="evidence" value="ECO:0007669"/>
    <property type="project" value="UniProtKB-KW"/>
</dbReference>
<dbReference type="Gene3D" id="3.30.160.60">
    <property type="entry name" value="Classic Zinc Finger"/>
    <property type="match status" value="1"/>
</dbReference>
<dbReference type="InterPro" id="IPR001258">
    <property type="entry name" value="NHL_repeat"/>
</dbReference>
<dbReference type="InterPro" id="IPR047153">
    <property type="entry name" value="TRIM45/56/19-like"/>
</dbReference>
<dbReference type="PROSITE" id="PS51125">
    <property type="entry name" value="NHL"/>
    <property type="match status" value="1"/>
</dbReference>
<dbReference type="Pfam" id="PF00643">
    <property type="entry name" value="zf-B_box"/>
    <property type="match status" value="1"/>
</dbReference>
<dbReference type="PANTHER" id="PTHR25462:SF305">
    <property type="entry name" value="RING-TYPE DOMAIN-CONTAINING PROTEIN"/>
    <property type="match status" value="1"/>
</dbReference>
<evidence type="ECO:0000259" key="4">
    <source>
        <dbReference type="PROSITE" id="PS50119"/>
    </source>
</evidence>
<feature type="domain" description="B box-type" evidence="4">
    <location>
        <begin position="57"/>
        <end position="99"/>
    </location>
</feature>
<dbReference type="SUPFAM" id="SSF57845">
    <property type="entry name" value="B-box zinc-binding domain"/>
    <property type="match status" value="1"/>
</dbReference>
<dbReference type="CDD" id="cd19756">
    <property type="entry name" value="Bbox2"/>
    <property type="match status" value="1"/>
</dbReference>
<dbReference type="Proteomes" id="UP000005408">
    <property type="component" value="Unassembled WGS sequence"/>
</dbReference>
<feature type="domain" description="B box-type" evidence="4">
    <location>
        <begin position="8"/>
        <end position="53"/>
    </location>
</feature>
<dbReference type="InterPro" id="IPR011042">
    <property type="entry name" value="6-blade_b-propeller_TolB-like"/>
</dbReference>
<dbReference type="Gene3D" id="2.120.10.30">
    <property type="entry name" value="TolB, C-terminal domain"/>
    <property type="match status" value="1"/>
</dbReference>
<dbReference type="AlphaFoldDB" id="A0A8W8N5C8"/>
<evidence type="ECO:0000313" key="5">
    <source>
        <dbReference type="EnsemblMetazoa" id="G54.1:cds"/>
    </source>
</evidence>
<dbReference type="SUPFAM" id="SSF101898">
    <property type="entry name" value="NHL repeat"/>
    <property type="match status" value="1"/>
</dbReference>
<organism evidence="5 6">
    <name type="scientific">Magallana gigas</name>
    <name type="common">Pacific oyster</name>
    <name type="synonym">Crassostrea gigas</name>
    <dbReference type="NCBI Taxonomy" id="29159"/>
    <lineage>
        <taxon>Eukaryota</taxon>
        <taxon>Metazoa</taxon>
        <taxon>Spiralia</taxon>
        <taxon>Lophotrochozoa</taxon>
        <taxon>Mollusca</taxon>
        <taxon>Bivalvia</taxon>
        <taxon>Autobranchia</taxon>
        <taxon>Pteriomorphia</taxon>
        <taxon>Ostreida</taxon>
        <taxon>Ostreoidea</taxon>
        <taxon>Ostreidae</taxon>
        <taxon>Magallana</taxon>
    </lineage>
</organism>
<proteinExistence type="predicted"/>
<keyword evidence="2" id="KW-0479">Metal-binding</keyword>
<evidence type="ECO:0000256" key="1">
    <source>
        <dbReference type="ARBA" id="ARBA00022737"/>
    </source>
</evidence>
<sequence>MDPRNCAQDVLRCNLCETPVPSLYCDICHTHLCKACVGEHLSDESTEHKVVPFEKRGSSTTCQKHASKICELYCETCDIPICVQCASSKKHKGHEFVDLVTALESKKEVLWRDLKELEKTIYPIYEAIASMIPVQKADFAENSNILTSAIDKHGEVLHKKIDTIIESLKCDLNKMDTKHMTVINKHEDKVVCTISEITQNISDLKKLLDSADISFVSAYKSRNAKFRKLPPKLTMSLPQFTPQEINHQQINQLFGSISALFIKTETGYKLDTPGAELSPPEKLLIDIPRVITEINTEYGESNELRNVSCLKDENIWARGDDNIIRLYNLQGELLKSIQTKSRNEPYDITVATSADLVYADYWDKSLKIVKNTQIQTVVRLRKWRYRAVCCTFSGGLLVVMDSDDNKETKVARYSGNTRTQSIQYNGRGEPLYSIGDIKFINENRNLDICVSDCSAGAVVVVNQAGKLRFTYTGPPSTTKALFSPRGITTDSQRRILTADRNNDCIHIIDTDGQFLRYIDNCHLQSPWGLCVDTGDNLFVAEYRGTLKKIQYYI</sequence>
<dbReference type="EnsemblMetazoa" id="G54.1">
    <property type="protein sequence ID" value="G54.1:cds"/>
    <property type="gene ID" value="G54"/>
</dbReference>
<protein>
    <recommendedName>
        <fullName evidence="4">B box-type domain-containing protein</fullName>
    </recommendedName>
</protein>
<accession>A0A8W8N5C8</accession>
<dbReference type="GO" id="GO:0061630">
    <property type="term" value="F:ubiquitin protein ligase activity"/>
    <property type="evidence" value="ECO:0007669"/>
    <property type="project" value="TreeGrafter"/>
</dbReference>
<keyword evidence="2" id="KW-0863">Zinc-finger</keyword>
<reference evidence="5" key="1">
    <citation type="submission" date="2022-08" db="UniProtKB">
        <authorList>
            <consortium name="EnsemblMetazoa"/>
        </authorList>
    </citation>
    <scope>IDENTIFICATION</scope>
    <source>
        <strain evidence="5">05x7-T-G4-1.051#20</strain>
    </source>
</reference>
<feature type="repeat" description="NHL" evidence="3">
    <location>
        <begin position="468"/>
        <end position="511"/>
    </location>
</feature>
<name>A0A8W8N5C8_MAGGI</name>
<keyword evidence="1" id="KW-0677">Repeat</keyword>
<dbReference type="PANTHER" id="PTHR25462">
    <property type="entry name" value="BONUS, ISOFORM C-RELATED"/>
    <property type="match status" value="1"/>
</dbReference>
<dbReference type="SMART" id="SM00336">
    <property type="entry name" value="BBOX"/>
    <property type="match status" value="2"/>
</dbReference>
<evidence type="ECO:0000256" key="2">
    <source>
        <dbReference type="PROSITE-ProRule" id="PRU00024"/>
    </source>
</evidence>
<dbReference type="InterPro" id="IPR000315">
    <property type="entry name" value="Znf_B-box"/>
</dbReference>
<evidence type="ECO:0000313" key="6">
    <source>
        <dbReference type="Proteomes" id="UP000005408"/>
    </source>
</evidence>
<keyword evidence="2" id="KW-0862">Zinc</keyword>
<dbReference type="GO" id="GO:0005654">
    <property type="term" value="C:nucleoplasm"/>
    <property type="evidence" value="ECO:0007669"/>
    <property type="project" value="TreeGrafter"/>
</dbReference>